<name>A0AAV6IKF7_9ERIC</name>
<dbReference type="EMBL" id="JACTNZ010000010">
    <property type="protein sequence ID" value="KAG5528365.1"/>
    <property type="molecule type" value="Genomic_DNA"/>
</dbReference>
<dbReference type="AlphaFoldDB" id="A0AAV6IKF7"/>
<sequence length="101" mass="11256">MFLENQRIAFVGFLAKQDDRVVHATSACSGGSVMLICVPFIHWGYERHLSHASINGGFTMSSLMQAEGPLLEHYLPPEKLERLFAVSIKLLTENANLIKVI</sequence>
<evidence type="ECO:0000313" key="2">
    <source>
        <dbReference type="Proteomes" id="UP000823749"/>
    </source>
</evidence>
<accession>A0AAV6IKF7</accession>
<gene>
    <name evidence="1" type="ORF">RHGRI_029140</name>
</gene>
<proteinExistence type="predicted"/>
<reference evidence="1" key="1">
    <citation type="submission" date="2020-08" db="EMBL/GenBank/DDBJ databases">
        <title>Plant Genome Project.</title>
        <authorList>
            <person name="Zhang R.-G."/>
        </authorList>
    </citation>
    <scope>NUCLEOTIDE SEQUENCE</scope>
    <source>
        <strain evidence="1">WSP0</strain>
        <tissue evidence="1">Leaf</tissue>
    </source>
</reference>
<protein>
    <submittedName>
        <fullName evidence="1">Uncharacterized protein</fullName>
    </submittedName>
</protein>
<organism evidence="1 2">
    <name type="scientific">Rhododendron griersonianum</name>
    <dbReference type="NCBI Taxonomy" id="479676"/>
    <lineage>
        <taxon>Eukaryota</taxon>
        <taxon>Viridiplantae</taxon>
        <taxon>Streptophyta</taxon>
        <taxon>Embryophyta</taxon>
        <taxon>Tracheophyta</taxon>
        <taxon>Spermatophyta</taxon>
        <taxon>Magnoliopsida</taxon>
        <taxon>eudicotyledons</taxon>
        <taxon>Gunneridae</taxon>
        <taxon>Pentapetalae</taxon>
        <taxon>asterids</taxon>
        <taxon>Ericales</taxon>
        <taxon>Ericaceae</taxon>
        <taxon>Ericoideae</taxon>
        <taxon>Rhodoreae</taxon>
        <taxon>Rhododendron</taxon>
    </lineage>
</organism>
<comment type="caution">
    <text evidence="1">The sequence shown here is derived from an EMBL/GenBank/DDBJ whole genome shotgun (WGS) entry which is preliminary data.</text>
</comment>
<keyword evidence="2" id="KW-1185">Reference proteome</keyword>
<dbReference type="Proteomes" id="UP000823749">
    <property type="component" value="Chromosome 10"/>
</dbReference>
<evidence type="ECO:0000313" key="1">
    <source>
        <dbReference type="EMBL" id="KAG5528365.1"/>
    </source>
</evidence>